<feature type="transmembrane region" description="Helical" evidence="4">
    <location>
        <begin position="122"/>
        <end position="140"/>
    </location>
</feature>
<dbReference type="PANTHER" id="PTHR23531">
    <property type="entry name" value="QUINOLENE RESISTANCE PROTEIN NORA"/>
    <property type="match status" value="1"/>
</dbReference>
<keyword evidence="1 4" id="KW-0812">Transmembrane</keyword>
<dbReference type="InterPro" id="IPR036259">
    <property type="entry name" value="MFS_trans_sf"/>
</dbReference>
<feature type="transmembrane region" description="Helical" evidence="4">
    <location>
        <begin position="361"/>
        <end position="379"/>
    </location>
</feature>
<accession>E8LI37</accession>
<dbReference type="CDD" id="cd17489">
    <property type="entry name" value="MFS_YfcJ_like"/>
    <property type="match status" value="1"/>
</dbReference>
<feature type="transmembrane region" description="Helical" evidence="4">
    <location>
        <begin position="147"/>
        <end position="167"/>
    </location>
</feature>
<protein>
    <submittedName>
        <fullName evidence="6">Transporter, major facilitator family protein</fullName>
    </submittedName>
</protein>
<feature type="transmembrane region" description="Helical" evidence="4">
    <location>
        <begin position="89"/>
        <end position="116"/>
    </location>
</feature>
<dbReference type="AlphaFoldDB" id="E8LI37"/>
<dbReference type="InterPro" id="IPR020846">
    <property type="entry name" value="MFS_dom"/>
</dbReference>
<dbReference type="PROSITE" id="PS50850">
    <property type="entry name" value="MFS"/>
    <property type="match status" value="1"/>
</dbReference>
<feature type="transmembrane region" description="Helical" evidence="4">
    <location>
        <begin position="213"/>
        <end position="235"/>
    </location>
</feature>
<reference evidence="6 7" key="1">
    <citation type="submission" date="2011-01" db="EMBL/GenBank/DDBJ databases">
        <authorList>
            <person name="Weinstock G."/>
            <person name="Sodergren E."/>
            <person name="Clifton S."/>
            <person name="Fulton L."/>
            <person name="Fulton B."/>
            <person name="Courtney L."/>
            <person name="Fronick C."/>
            <person name="Harrison M."/>
            <person name="Strong C."/>
            <person name="Farmer C."/>
            <person name="Delahaunty K."/>
            <person name="Markovic C."/>
            <person name="Hall O."/>
            <person name="Minx P."/>
            <person name="Tomlinson C."/>
            <person name="Mitreva M."/>
            <person name="Hou S."/>
            <person name="Chen J."/>
            <person name="Wollam A."/>
            <person name="Pepin K.H."/>
            <person name="Johnson M."/>
            <person name="Bhonagiri V."/>
            <person name="Zhang X."/>
            <person name="Suruliraj S."/>
            <person name="Warren W."/>
            <person name="Chinwalla A."/>
            <person name="Mardis E.R."/>
            <person name="Wilson R.K."/>
        </authorList>
    </citation>
    <scope>NUCLEOTIDE SEQUENCE [LARGE SCALE GENOMIC DNA]</scope>
    <source>
        <strain evidence="7">DSM 22608 / JCM 16073 / KCTC 15190 / YIT 12066</strain>
    </source>
</reference>
<dbReference type="GO" id="GO:0022857">
    <property type="term" value="F:transmembrane transporter activity"/>
    <property type="evidence" value="ECO:0007669"/>
    <property type="project" value="InterPro"/>
</dbReference>
<dbReference type="Proteomes" id="UP000018458">
    <property type="component" value="Unassembled WGS sequence"/>
</dbReference>
<keyword evidence="3 4" id="KW-0472">Membrane</keyword>
<feature type="transmembrane region" description="Helical" evidence="4">
    <location>
        <begin position="335"/>
        <end position="355"/>
    </location>
</feature>
<dbReference type="InterPro" id="IPR011701">
    <property type="entry name" value="MFS"/>
</dbReference>
<evidence type="ECO:0000256" key="1">
    <source>
        <dbReference type="ARBA" id="ARBA00022692"/>
    </source>
</evidence>
<feature type="transmembrane region" description="Helical" evidence="4">
    <location>
        <begin position="298"/>
        <end position="323"/>
    </location>
</feature>
<proteinExistence type="predicted"/>
<dbReference type="HOGENOM" id="CLU_001265_10_13_6"/>
<feature type="transmembrane region" description="Helical" evidence="4">
    <location>
        <begin position="173"/>
        <end position="192"/>
    </location>
</feature>
<evidence type="ECO:0000256" key="2">
    <source>
        <dbReference type="ARBA" id="ARBA00022989"/>
    </source>
</evidence>
<evidence type="ECO:0000256" key="4">
    <source>
        <dbReference type="SAM" id="Phobius"/>
    </source>
</evidence>
<dbReference type="SUPFAM" id="SSF103473">
    <property type="entry name" value="MFS general substrate transporter"/>
    <property type="match status" value="1"/>
</dbReference>
<feature type="transmembrane region" description="Helical" evidence="4">
    <location>
        <begin position="270"/>
        <end position="292"/>
    </location>
</feature>
<dbReference type="PANTHER" id="PTHR23531:SF2">
    <property type="entry name" value="PERMEASE"/>
    <property type="match status" value="1"/>
</dbReference>
<dbReference type="Gene3D" id="1.20.1250.20">
    <property type="entry name" value="MFS general substrate transporter like domains"/>
    <property type="match status" value="2"/>
</dbReference>
<dbReference type="OrthoDB" id="9814001at2"/>
<feature type="transmembrane region" description="Helical" evidence="4">
    <location>
        <begin position="21"/>
        <end position="41"/>
    </location>
</feature>
<dbReference type="STRING" id="762983.HMPREF9444_00352"/>
<keyword evidence="2 4" id="KW-1133">Transmembrane helix</keyword>
<dbReference type="EMBL" id="AEVO01000013">
    <property type="protein sequence ID" value="EFY07858.1"/>
    <property type="molecule type" value="Genomic_DNA"/>
</dbReference>
<organism evidence="6 7">
    <name type="scientific">Succinatimonas hippei (strain DSM 22608 / JCM 16073 / KCTC 15190 / YIT 12066)</name>
    <dbReference type="NCBI Taxonomy" id="762983"/>
    <lineage>
        <taxon>Bacteria</taxon>
        <taxon>Pseudomonadati</taxon>
        <taxon>Pseudomonadota</taxon>
        <taxon>Gammaproteobacteria</taxon>
        <taxon>Aeromonadales</taxon>
        <taxon>Succinivibrionaceae</taxon>
        <taxon>Succinatimonas</taxon>
    </lineage>
</organism>
<name>E8LI37_SUCHY</name>
<feature type="domain" description="Major facilitator superfamily (MFS) profile" evidence="5">
    <location>
        <begin position="23"/>
        <end position="384"/>
    </location>
</feature>
<keyword evidence="7" id="KW-1185">Reference proteome</keyword>
<dbReference type="eggNOG" id="COG2814">
    <property type="taxonomic scope" value="Bacteria"/>
</dbReference>
<dbReference type="InterPro" id="IPR052714">
    <property type="entry name" value="MFS_Exporter"/>
</dbReference>
<evidence type="ECO:0000256" key="3">
    <source>
        <dbReference type="ARBA" id="ARBA00023136"/>
    </source>
</evidence>
<gene>
    <name evidence="6" type="ORF">HMPREF9444_00352</name>
</gene>
<comment type="caution">
    <text evidence="6">The sequence shown here is derived from an EMBL/GenBank/DDBJ whole genome shotgun (WGS) entry which is preliminary data.</text>
</comment>
<feature type="transmembrane region" description="Helical" evidence="4">
    <location>
        <begin position="57"/>
        <end position="77"/>
    </location>
</feature>
<sequence length="384" mass="41578">MIKTNDSSNKEEKSVKETLFTRNYLLMILTNGFLFFGFQFYPSGLPPFLKSLGADDFILGLATALISVPAIVSRLIAGNLLDRFGRFKVLSCGLLLMTILAYFLGVFQTIFMILVIRTLHGIAWGVAATGSVTAVTDFIPRSRLGEGMGYFSLSCSLAMAIAPALALSLPFEWMFRLGTLFFAGAFIICLLVKYKKIEVNPHKKRTLIEKRSLMPSFIVLCSNASYGAIVTFVALFGQEHGVSHVGLFFAFFAAALMFSRPYIGKLADRIGCKAVIGPGIIALSLSLVLLSFSFNTVTFLICGVLYGLAQGAVMAATQTLAVLRAPSDRVGAANATYSSCFDLGLGLGALLFGFVAEFTGYGMMFLICGLSQVIPYVILKLDKK</sequence>
<feature type="transmembrane region" description="Helical" evidence="4">
    <location>
        <begin position="241"/>
        <end position="258"/>
    </location>
</feature>
<evidence type="ECO:0000313" key="6">
    <source>
        <dbReference type="EMBL" id="EFY07858.1"/>
    </source>
</evidence>
<evidence type="ECO:0000259" key="5">
    <source>
        <dbReference type="PROSITE" id="PS50850"/>
    </source>
</evidence>
<dbReference type="Pfam" id="PF07690">
    <property type="entry name" value="MFS_1"/>
    <property type="match status" value="1"/>
</dbReference>
<dbReference type="RefSeq" id="WP_009142575.1">
    <property type="nucleotide sequence ID" value="NZ_GL830951.1"/>
</dbReference>
<evidence type="ECO:0000313" key="7">
    <source>
        <dbReference type="Proteomes" id="UP000018458"/>
    </source>
</evidence>